<dbReference type="EMBL" id="JAPDRL010000263">
    <property type="protein sequence ID" value="KAJ9654131.1"/>
    <property type="molecule type" value="Genomic_DNA"/>
</dbReference>
<feature type="region of interest" description="Disordered" evidence="1">
    <location>
        <begin position="1"/>
        <end position="20"/>
    </location>
</feature>
<accession>A0ABQ9NEU4</accession>
<evidence type="ECO:0000256" key="1">
    <source>
        <dbReference type="SAM" id="MobiDB-lite"/>
    </source>
</evidence>
<dbReference type="InterPro" id="IPR003347">
    <property type="entry name" value="JmjC_dom"/>
</dbReference>
<evidence type="ECO:0000259" key="2">
    <source>
        <dbReference type="PROSITE" id="PS51184"/>
    </source>
</evidence>
<sequence>MVWSVSRDTKAFTRGSSHEPGDWASKALKQLWCPDPSTTYYAIDLRCPDAFMRIPEALSASLHVYYPEDEILPCVGNITPEFSFVDLHIDNGQDVLTTVVGDGEDCVKLWALYPPEERNLDLFYARKGQDNKFINLCDRLEGGVFAMQGSEQTMYLPAGWIHAVYTLKGGLAPGTTWSTAESFTVINDIFKREVEAKSASYDTAVPLLQSCLVALRGQNADLQQRAARELCVALKDIRKLAEADGEQWPTRLAVDVSNVLKEKYSSCPQCGQPIQAHICRGKRKRGQ</sequence>
<dbReference type="SMART" id="SM00558">
    <property type="entry name" value="JmjC"/>
    <property type="match status" value="1"/>
</dbReference>
<reference evidence="3" key="1">
    <citation type="submission" date="2022-10" db="EMBL/GenBank/DDBJ databases">
        <title>Culturing micro-colonial fungi from biological soil crusts in the Mojave desert and describing Neophaeococcomyces mojavensis, and introducing the new genera and species Taxawa tesnikishii.</title>
        <authorList>
            <person name="Kurbessoian T."/>
            <person name="Stajich J.E."/>
        </authorList>
    </citation>
    <scope>NUCLEOTIDE SEQUENCE</scope>
    <source>
        <strain evidence="3">TK_1</strain>
    </source>
</reference>
<gene>
    <name evidence="3" type="ORF">H2201_009045</name>
</gene>
<keyword evidence="4" id="KW-1185">Reference proteome</keyword>
<dbReference type="Gene3D" id="2.60.120.650">
    <property type="entry name" value="Cupin"/>
    <property type="match status" value="1"/>
</dbReference>
<protein>
    <recommendedName>
        <fullName evidence="2">JmjC domain-containing protein</fullName>
    </recommendedName>
</protein>
<name>A0ABQ9NEU4_9PEZI</name>
<evidence type="ECO:0000313" key="3">
    <source>
        <dbReference type="EMBL" id="KAJ9654131.1"/>
    </source>
</evidence>
<feature type="domain" description="JmjC" evidence="2">
    <location>
        <begin position="43"/>
        <end position="194"/>
    </location>
</feature>
<dbReference type="PROSITE" id="PS51184">
    <property type="entry name" value="JMJC"/>
    <property type="match status" value="1"/>
</dbReference>
<dbReference type="SUPFAM" id="SSF51197">
    <property type="entry name" value="Clavaminate synthase-like"/>
    <property type="match status" value="1"/>
</dbReference>
<dbReference type="Proteomes" id="UP001172684">
    <property type="component" value="Unassembled WGS sequence"/>
</dbReference>
<comment type="caution">
    <text evidence="3">The sequence shown here is derived from an EMBL/GenBank/DDBJ whole genome shotgun (WGS) entry which is preliminary data.</text>
</comment>
<organism evidence="3 4">
    <name type="scientific">Coniosporium apollinis</name>
    <dbReference type="NCBI Taxonomy" id="61459"/>
    <lineage>
        <taxon>Eukaryota</taxon>
        <taxon>Fungi</taxon>
        <taxon>Dikarya</taxon>
        <taxon>Ascomycota</taxon>
        <taxon>Pezizomycotina</taxon>
        <taxon>Dothideomycetes</taxon>
        <taxon>Dothideomycetes incertae sedis</taxon>
        <taxon>Coniosporium</taxon>
    </lineage>
</organism>
<feature type="compositionally biased region" description="Basic and acidic residues" evidence="1">
    <location>
        <begin position="7"/>
        <end position="20"/>
    </location>
</feature>
<evidence type="ECO:0000313" key="4">
    <source>
        <dbReference type="Proteomes" id="UP001172684"/>
    </source>
</evidence>
<proteinExistence type="predicted"/>